<keyword evidence="3" id="KW-0233">DNA recombination</keyword>
<accession>A0AAX2GYG9</accession>
<evidence type="ECO:0000256" key="2">
    <source>
        <dbReference type="ARBA" id="ARBA00023125"/>
    </source>
</evidence>
<dbReference type="PANTHER" id="PTHR30349">
    <property type="entry name" value="PHAGE INTEGRASE-RELATED"/>
    <property type="match status" value="1"/>
</dbReference>
<evidence type="ECO:0000313" key="7">
    <source>
        <dbReference type="Proteomes" id="UP000065822"/>
    </source>
</evidence>
<dbReference type="Pfam" id="PF00589">
    <property type="entry name" value="Phage_integrase"/>
    <property type="match status" value="1"/>
</dbReference>
<evidence type="ECO:0000256" key="1">
    <source>
        <dbReference type="ARBA" id="ARBA00008857"/>
    </source>
</evidence>
<dbReference type="GO" id="GO:0003677">
    <property type="term" value="F:DNA binding"/>
    <property type="evidence" value="ECO:0007669"/>
    <property type="project" value="UniProtKB-KW"/>
</dbReference>
<dbReference type="EMBL" id="CP014227">
    <property type="protein sequence ID" value="AMD85444.1"/>
    <property type="molecule type" value="Genomic_DNA"/>
</dbReference>
<sequence length="386" mass="46189">MPKKENNTSSRRVFVDYKPAELKKGKEWRISYYAKVPAQNEFKRFRQRVPQMKSTRERERYAQRMIAAINLKLSQGWSPFYEMQDVSYKSLEYCAELFISMQQREVDDGIKRPDTVRSYRSMLDMLMKYVKDKKIELKFIIELDRFFITNYLDYLYYERKNSPRTYNNHLRFLNTFLEWCKDKQFVKQNAAEGIKTKAKTQKKREVLSQAVKEKVRALRDTDFHFYVLCMLTYYCFIRRTELTKLKVKDVQLFRGFILVEGENSKNKKTEAVTIPNALLADLAQHIGNAKPDDYLFCYNDFKTGKKQLTPKKISDRWAKFRKEHKFDSKYQFYSLKDTGITDLLNTGIPAIKVRDQARHHDLKITEMYTARNKFADETVKTVDFTF</sequence>
<dbReference type="InterPro" id="IPR010998">
    <property type="entry name" value="Integrase_recombinase_N"/>
</dbReference>
<dbReference type="AlphaFoldDB" id="A0AAX2GYG9"/>
<protein>
    <submittedName>
        <fullName evidence="6">Site-specific tyrosine recombinase XerC</fullName>
    </submittedName>
</protein>
<evidence type="ECO:0000313" key="8">
    <source>
        <dbReference type="Proteomes" id="UP000215539"/>
    </source>
</evidence>
<evidence type="ECO:0000313" key="5">
    <source>
        <dbReference type="EMBL" id="AMD85444.1"/>
    </source>
</evidence>
<proteinExistence type="inferred from homology"/>
<dbReference type="Proteomes" id="UP000065822">
    <property type="component" value="Chromosome"/>
</dbReference>
<evidence type="ECO:0000313" key="6">
    <source>
        <dbReference type="EMBL" id="SNV01514.1"/>
    </source>
</evidence>
<organism evidence="6 8">
    <name type="scientific">Capnocytophaga haemolytica</name>
    <dbReference type="NCBI Taxonomy" id="45243"/>
    <lineage>
        <taxon>Bacteria</taxon>
        <taxon>Pseudomonadati</taxon>
        <taxon>Bacteroidota</taxon>
        <taxon>Flavobacteriia</taxon>
        <taxon>Flavobacteriales</taxon>
        <taxon>Flavobacteriaceae</taxon>
        <taxon>Capnocytophaga</taxon>
    </lineage>
</organism>
<comment type="similarity">
    <text evidence="1">Belongs to the 'phage' integrase family.</text>
</comment>
<dbReference type="InterPro" id="IPR002104">
    <property type="entry name" value="Integrase_catalytic"/>
</dbReference>
<dbReference type="GO" id="GO:0006310">
    <property type="term" value="P:DNA recombination"/>
    <property type="evidence" value="ECO:0007669"/>
    <property type="project" value="UniProtKB-KW"/>
</dbReference>
<feature type="domain" description="Tyr recombinase" evidence="4">
    <location>
        <begin position="202"/>
        <end position="383"/>
    </location>
</feature>
<dbReference type="CDD" id="cd00397">
    <property type="entry name" value="DNA_BRE_C"/>
    <property type="match status" value="1"/>
</dbReference>
<dbReference type="InterPro" id="IPR011010">
    <property type="entry name" value="DNA_brk_join_enz"/>
</dbReference>
<dbReference type="SUPFAM" id="SSF56349">
    <property type="entry name" value="DNA breaking-rejoining enzymes"/>
    <property type="match status" value="1"/>
</dbReference>
<keyword evidence="7" id="KW-1185">Reference proteome</keyword>
<dbReference type="EMBL" id="LT906449">
    <property type="protein sequence ID" value="SNV01514.1"/>
    <property type="molecule type" value="Genomic_DNA"/>
</dbReference>
<evidence type="ECO:0000259" key="4">
    <source>
        <dbReference type="PROSITE" id="PS51898"/>
    </source>
</evidence>
<dbReference type="Gene3D" id="1.10.443.10">
    <property type="entry name" value="Intergrase catalytic core"/>
    <property type="match status" value="1"/>
</dbReference>
<dbReference type="GO" id="GO:0015074">
    <property type="term" value="P:DNA integration"/>
    <property type="evidence" value="ECO:0007669"/>
    <property type="project" value="InterPro"/>
</dbReference>
<dbReference type="Gene3D" id="1.10.150.130">
    <property type="match status" value="1"/>
</dbReference>
<dbReference type="RefSeq" id="WP_066430037.1">
    <property type="nucleotide sequence ID" value="NZ_CP014227.1"/>
</dbReference>
<name>A0AAX2GYG9_9FLAO</name>
<dbReference type="Proteomes" id="UP000215539">
    <property type="component" value="Chromosome 1"/>
</dbReference>
<dbReference type="PANTHER" id="PTHR30349:SF41">
    <property type="entry name" value="INTEGRASE_RECOMBINASE PROTEIN MJ0367-RELATED"/>
    <property type="match status" value="1"/>
</dbReference>
<dbReference type="KEGG" id="chg:AXF12_07910"/>
<reference evidence="5 7" key="1">
    <citation type="submission" date="2016-02" db="EMBL/GenBank/DDBJ databases">
        <authorList>
            <person name="Holder M.E."/>
            <person name="Ajami N.J."/>
            <person name="Petrosino J.F."/>
        </authorList>
    </citation>
    <scope>NUCLEOTIDE SEQUENCE [LARGE SCALE GENOMIC DNA]</scope>
    <source>
        <strain evidence="5 7">CCUG 32990</strain>
    </source>
</reference>
<dbReference type="InterPro" id="IPR050090">
    <property type="entry name" value="Tyrosine_recombinase_XerCD"/>
</dbReference>
<dbReference type="InterPro" id="IPR013762">
    <property type="entry name" value="Integrase-like_cat_sf"/>
</dbReference>
<reference evidence="6 8" key="2">
    <citation type="submission" date="2017-06" db="EMBL/GenBank/DDBJ databases">
        <authorList>
            <consortium name="Pathogen Informatics"/>
        </authorList>
    </citation>
    <scope>NUCLEOTIDE SEQUENCE [LARGE SCALE GENOMIC DNA]</scope>
    <source>
        <strain evidence="6 8">NCTC12947</strain>
    </source>
</reference>
<dbReference type="Pfam" id="PF13102">
    <property type="entry name" value="Phage_int_SAM_5"/>
    <property type="match status" value="1"/>
</dbReference>
<dbReference type="InterPro" id="IPR025269">
    <property type="entry name" value="SAM-like_dom"/>
</dbReference>
<evidence type="ECO:0000256" key="3">
    <source>
        <dbReference type="ARBA" id="ARBA00023172"/>
    </source>
</evidence>
<dbReference type="PROSITE" id="PS51898">
    <property type="entry name" value="TYR_RECOMBINASE"/>
    <property type="match status" value="1"/>
</dbReference>
<gene>
    <name evidence="5" type="ORF">AXF12_07910</name>
    <name evidence="6" type="ORF">SAMEA44541418_00105</name>
</gene>
<keyword evidence="2" id="KW-0238">DNA-binding</keyword>